<protein>
    <submittedName>
        <fullName evidence="8">ABC transporter permease</fullName>
    </submittedName>
</protein>
<proteinExistence type="predicted"/>
<feature type="transmembrane region" description="Helical" evidence="6">
    <location>
        <begin position="331"/>
        <end position="350"/>
    </location>
</feature>
<evidence type="ECO:0000259" key="7">
    <source>
        <dbReference type="Pfam" id="PF12698"/>
    </source>
</evidence>
<reference evidence="8 9" key="1">
    <citation type="submission" date="2017-01" db="EMBL/GenBank/DDBJ databases">
        <title>Genome analysis of Paenibacillus selenitrireducens ES3-24.</title>
        <authorList>
            <person name="Xu D."/>
            <person name="Yao R."/>
            <person name="Zheng S."/>
        </authorList>
    </citation>
    <scope>NUCLEOTIDE SEQUENCE [LARGE SCALE GENOMIC DNA]</scope>
    <source>
        <strain evidence="8 9">ES3-24</strain>
    </source>
</reference>
<dbReference type="PANTHER" id="PTHR30294:SF29">
    <property type="entry name" value="MULTIDRUG ABC TRANSPORTER PERMEASE YBHS-RELATED"/>
    <property type="match status" value="1"/>
</dbReference>
<dbReference type="STRING" id="1324314.BVG16_19935"/>
<name>A0A1T2X7P9_9BACL</name>
<evidence type="ECO:0000256" key="4">
    <source>
        <dbReference type="ARBA" id="ARBA00022989"/>
    </source>
</evidence>
<dbReference type="EMBL" id="MSZX01000008">
    <property type="protein sequence ID" value="OPA75613.1"/>
    <property type="molecule type" value="Genomic_DNA"/>
</dbReference>
<dbReference type="InterPro" id="IPR013525">
    <property type="entry name" value="ABC2_TM"/>
</dbReference>
<feature type="transmembrane region" description="Helical" evidence="6">
    <location>
        <begin position="251"/>
        <end position="275"/>
    </location>
</feature>
<keyword evidence="9" id="KW-1185">Reference proteome</keyword>
<organism evidence="8 9">
    <name type="scientific">Paenibacillus selenitireducens</name>
    <dbReference type="NCBI Taxonomy" id="1324314"/>
    <lineage>
        <taxon>Bacteria</taxon>
        <taxon>Bacillati</taxon>
        <taxon>Bacillota</taxon>
        <taxon>Bacilli</taxon>
        <taxon>Bacillales</taxon>
        <taxon>Paenibacillaceae</taxon>
        <taxon>Paenibacillus</taxon>
    </lineage>
</organism>
<feature type="domain" description="ABC-2 type transporter transmembrane" evidence="7">
    <location>
        <begin position="19"/>
        <end position="405"/>
    </location>
</feature>
<keyword evidence="2" id="KW-1003">Cell membrane</keyword>
<feature type="transmembrane region" description="Helical" evidence="6">
    <location>
        <begin position="296"/>
        <end position="319"/>
    </location>
</feature>
<evidence type="ECO:0000313" key="8">
    <source>
        <dbReference type="EMBL" id="OPA75613.1"/>
    </source>
</evidence>
<evidence type="ECO:0000256" key="3">
    <source>
        <dbReference type="ARBA" id="ARBA00022692"/>
    </source>
</evidence>
<dbReference type="GO" id="GO:0005886">
    <property type="term" value="C:plasma membrane"/>
    <property type="evidence" value="ECO:0007669"/>
    <property type="project" value="UniProtKB-SubCell"/>
</dbReference>
<feature type="transmembrane region" description="Helical" evidence="6">
    <location>
        <begin position="386"/>
        <end position="408"/>
    </location>
</feature>
<feature type="transmembrane region" description="Helical" evidence="6">
    <location>
        <begin position="20"/>
        <end position="42"/>
    </location>
</feature>
<dbReference type="GO" id="GO:0140359">
    <property type="term" value="F:ABC-type transporter activity"/>
    <property type="evidence" value="ECO:0007669"/>
    <property type="project" value="InterPro"/>
</dbReference>
<evidence type="ECO:0000256" key="5">
    <source>
        <dbReference type="ARBA" id="ARBA00023136"/>
    </source>
</evidence>
<keyword evidence="5 6" id="KW-0472">Membrane</keyword>
<gene>
    <name evidence="8" type="ORF">BVG16_19935</name>
</gene>
<dbReference type="Proteomes" id="UP000190188">
    <property type="component" value="Unassembled WGS sequence"/>
</dbReference>
<evidence type="ECO:0000256" key="2">
    <source>
        <dbReference type="ARBA" id="ARBA00022475"/>
    </source>
</evidence>
<evidence type="ECO:0000313" key="9">
    <source>
        <dbReference type="Proteomes" id="UP000190188"/>
    </source>
</evidence>
<accession>A0A1T2X7P9</accession>
<dbReference type="InterPro" id="IPR051449">
    <property type="entry name" value="ABC-2_transporter_component"/>
</dbReference>
<keyword evidence="3 6" id="KW-0812">Transmembrane</keyword>
<keyword evidence="4 6" id="KW-1133">Transmembrane helix</keyword>
<feature type="transmembrane region" description="Helical" evidence="6">
    <location>
        <begin position="198"/>
        <end position="216"/>
    </location>
</feature>
<dbReference type="Pfam" id="PF12698">
    <property type="entry name" value="ABC2_membrane_3"/>
    <property type="match status" value="1"/>
</dbReference>
<evidence type="ECO:0000256" key="6">
    <source>
        <dbReference type="SAM" id="Phobius"/>
    </source>
</evidence>
<comment type="caution">
    <text evidence="8">The sequence shown here is derived from an EMBL/GenBank/DDBJ whole genome shotgun (WGS) entry which is preliminary data.</text>
</comment>
<dbReference type="AlphaFoldDB" id="A0A1T2X7P9"/>
<dbReference type="RefSeq" id="WP_078500876.1">
    <property type="nucleotide sequence ID" value="NZ_MSZX01000008.1"/>
</dbReference>
<feature type="transmembrane region" description="Helical" evidence="6">
    <location>
        <begin position="357"/>
        <end position="374"/>
    </location>
</feature>
<comment type="subcellular location">
    <subcellularLocation>
        <location evidence="1">Cell membrane</location>
        <topology evidence="1">Multi-pass membrane protein</topology>
    </subcellularLocation>
</comment>
<dbReference type="PANTHER" id="PTHR30294">
    <property type="entry name" value="MEMBRANE COMPONENT OF ABC TRANSPORTER YHHJ-RELATED"/>
    <property type="match status" value="1"/>
</dbReference>
<sequence>MNNLKTIVGFTFKNKVKTKSFIVTTIILVLLVSAGVNSLYFIDMFKGDNSASPTDITIGVVQDQAGVTEGLEHYYAKQTKPYLAIKRYESTGNAADDEAKLKSDLASKAITAYLVIENKENASFPSFVYKAGSISMMSGIMNSLESALTTVKTEMIVKDTLTEEQKKALLAPVAMNTEQIVVDSGSAGTNKTDDQRGVAFIAVYALLFLSFMTAYMTGNMIAAEVTAEKSSRIMEILITSVSPLSQMFGKVIGMLLVGISQIAVFIAAVVVNMSLPHNAAIFQQYNIDLTQIDPMLLVYGLLFYILGYFLFAVLFAAVGSMVSRTEELGQAVMPITIISLIAFYISMFSISSPDTMLVKVASFVPFTSPTAMILRVGLGQVAYWEIWLSIAILLVSIFICGWISAKIYRTGVLMYGKRPSWKELRKAMKAYKI</sequence>
<dbReference type="OrthoDB" id="9768837at2"/>
<evidence type="ECO:0000256" key="1">
    <source>
        <dbReference type="ARBA" id="ARBA00004651"/>
    </source>
</evidence>